<dbReference type="AlphaFoldDB" id="A0A7W5AN38"/>
<comment type="caution">
    <text evidence="2">The sequence shown here is derived from an EMBL/GenBank/DDBJ whole genome shotgun (WGS) entry which is preliminary data.</text>
</comment>
<protein>
    <submittedName>
        <fullName evidence="2">Uncharacterized protein</fullName>
    </submittedName>
</protein>
<name>A0A7W5AN38_9ACTN</name>
<evidence type="ECO:0000313" key="2">
    <source>
        <dbReference type="EMBL" id="MBB3099331.1"/>
    </source>
</evidence>
<evidence type="ECO:0000313" key="3">
    <source>
        <dbReference type="Proteomes" id="UP000590749"/>
    </source>
</evidence>
<accession>A0A7W5AN38</accession>
<proteinExistence type="predicted"/>
<keyword evidence="3" id="KW-1185">Reference proteome</keyword>
<reference evidence="2 3" key="1">
    <citation type="submission" date="2020-08" db="EMBL/GenBank/DDBJ databases">
        <title>Genomic Encyclopedia of Type Strains, Phase III (KMG-III): the genomes of soil and plant-associated and newly described type strains.</title>
        <authorList>
            <person name="Whitman W."/>
        </authorList>
    </citation>
    <scope>NUCLEOTIDE SEQUENCE [LARGE SCALE GENOMIC DNA]</scope>
    <source>
        <strain evidence="2 3">CECT 3287</strain>
    </source>
</reference>
<dbReference type="Proteomes" id="UP000590749">
    <property type="component" value="Unassembled WGS sequence"/>
</dbReference>
<sequence>MSADESLLSAAARILARHHDPDWRPSTPAELDAWGRGYDAAARDRHAQDASNQVGTPLDCEWPPVAIPGGGA</sequence>
<organism evidence="2 3">
    <name type="scientific">Actinoplanes campanulatus</name>
    <dbReference type="NCBI Taxonomy" id="113559"/>
    <lineage>
        <taxon>Bacteria</taxon>
        <taxon>Bacillati</taxon>
        <taxon>Actinomycetota</taxon>
        <taxon>Actinomycetes</taxon>
        <taxon>Micromonosporales</taxon>
        <taxon>Micromonosporaceae</taxon>
        <taxon>Actinoplanes</taxon>
    </lineage>
</organism>
<dbReference type="EMBL" id="JACHXF010000018">
    <property type="protein sequence ID" value="MBB3099331.1"/>
    <property type="molecule type" value="Genomic_DNA"/>
</dbReference>
<feature type="region of interest" description="Disordered" evidence="1">
    <location>
        <begin position="41"/>
        <end position="72"/>
    </location>
</feature>
<dbReference type="RefSeq" id="WP_183225392.1">
    <property type="nucleotide sequence ID" value="NZ_BMPW01000021.1"/>
</dbReference>
<evidence type="ECO:0000256" key="1">
    <source>
        <dbReference type="SAM" id="MobiDB-lite"/>
    </source>
</evidence>
<gene>
    <name evidence="2" type="ORF">FHR83_007037</name>
</gene>